<gene>
    <name evidence="2" type="ORF">IAB88_08975</name>
</gene>
<dbReference type="Proteomes" id="UP000823598">
    <property type="component" value="Unassembled WGS sequence"/>
</dbReference>
<dbReference type="Pfam" id="PF08238">
    <property type="entry name" value="Sel1"/>
    <property type="match status" value="6"/>
</dbReference>
<feature type="chain" id="PRO_5039589298" evidence="1">
    <location>
        <begin position="19"/>
        <end position="332"/>
    </location>
</feature>
<accession>A0A9D9NKJ7</accession>
<dbReference type="EMBL" id="JADIMC010000104">
    <property type="protein sequence ID" value="MBO8477109.1"/>
    <property type="molecule type" value="Genomic_DNA"/>
</dbReference>
<protein>
    <submittedName>
        <fullName evidence="2">Sel1 repeat family protein</fullName>
    </submittedName>
</protein>
<evidence type="ECO:0000256" key="1">
    <source>
        <dbReference type="SAM" id="SignalP"/>
    </source>
</evidence>
<evidence type="ECO:0000313" key="3">
    <source>
        <dbReference type="Proteomes" id="UP000823598"/>
    </source>
</evidence>
<dbReference type="PANTHER" id="PTHR43628">
    <property type="entry name" value="ACTIVATOR OF C KINASE PROTEIN 1-RELATED"/>
    <property type="match status" value="1"/>
</dbReference>
<dbReference type="AlphaFoldDB" id="A0A9D9NKJ7"/>
<keyword evidence="1" id="KW-0732">Signal</keyword>
<dbReference type="SMART" id="SM00671">
    <property type="entry name" value="SEL1"/>
    <property type="match status" value="5"/>
</dbReference>
<sequence>MKRLFAFFAVAAIAAMSAAQTIYDFIPGARQGDVQSMYNLGVCYENGYGCSPNPSQAVYWYEKAANAGMPEACVNLGYCYEKGIGTKQSYAQAAYYYMEAALKGNPGGQANVAYCFLNGWGCTKSLDSAEKYANLALNNPQSGSREKADARNCLAEIKKARAADDDDDWFIPAQPAVATKDLPLSGLKAKAEQGDAEAQYYLGKRYEKGDGVGQSTKSALLWWKKSSEKGFAKAQVELGLCFELASEELGILLLYSNTIDDLCEIFDVYEEDFILIAEEYYEMAAKQNDAEGQYQLAELEKIFGHKEDAIYWYKKAAAQGHQKAKEELAKMK</sequence>
<dbReference type="InterPro" id="IPR006597">
    <property type="entry name" value="Sel1-like"/>
</dbReference>
<comment type="caution">
    <text evidence="2">The sequence shown here is derived from an EMBL/GenBank/DDBJ whole genome shotgun (WGS) entry which is preliminary data.</text>
</comment>
<dbReference type="PANTHER" id="PTHR43628:SF1">
    <property type="entry name" value="CHITIN SYNTHASE REGULATORY FACTOR 2-RELATED"/>
    <property type="match status" value="1"/>
</dbReference>
<reference evidence="2" key="2">
    <citation type="journal article" date="2021" name="PeerJ">
        <title>Extensive microbial diversity within the chicken gut microbiome revealed by metagenomics and culture.</title>
        <authorList>
            <person name="Gilroy R."/>
            <person name="Ravi A."/>
            <person name="Getino M."/>
            <person name="Pursley I."/>
            <person name="Horton D.L."/>
            <person name="Alikhan N.F."/>
            <person name="Baker D."/>
            <person name="Gharbi K."/>
            <person name="Hall N."/>
            <person name="Watson M."/>
            <person name="Adriaenssens E.M."/>
            <person name="Foster-Nyarko E."/>
            <person name="Jarju S."/>
            <person name="Secka A."/>
            <person name="Antonio M."/>
            <person name="Oren A."/>
            <person name="Chaudhuri R.R."/>
            <person name="La Ragione R."/>
            <person name="Hildebrand F."/>
            <person name="Pallen M.J."/>
        </authorList>
    </citation>
    <scope>NUCLEOTIDE SEQUENCE</scope>
    <source>
        <strain evidence="2">6919</strain>
    </source>
</reference>
<organism evidence="2 3">
    <name type="scientific">Candidatus Limisoma faecipullorum</name>
    <dbReference type="NCBI Taxonomy" id="2840854"/>
    <lineage>
        <taxon>Bacteria</taxon>
        <taxon>Pseudomonadati</taxon>
        <taxon>Bacteroidota</taxon>
        <taxon>Bacteroidia</taxon>
        <taxon>Bacteroidales</taxon>
        <taxon>Candidatus Limisoma</taxon>
    </lineage>
</organism>
<feature type="signal peptide" evidence="1">
    <location>
        <begin position="1"/>
        <end position="18"/>
    </location>
</feature>
<dbReference type="Gene3D" id="1.25.40.10">
    <property type="entry name" value="Tetratricopeptide repeat domain"/>
    <property type="match status" value="2"/>
</dbReference>
<reference evidence="2" key="1">
    <citation type="submission" date="2020-10" db="EMBL/GenBank/DDBJ databases">
        <authorList>
            <person name="Gilroy R."/>
        </authorList>
    </citation>
    <scope>NUCLEOTIDE SEQUENCE</scope>
    <source>
        <strain evidence="2">6919</strain>
    </source>
</reference>
<dbReference type="InterPro" id="IPR011990">
    <property type="entry name" value="TPR-like_helical_dom_sf"/>
</dbReference>
<dbReference type="SUPFAM" id="SSF81901">
    <property type="entry name" value="HCP-like"/>
    <property type="match status" value="2"/>
</dbReference>
<proteinExistence type="predicted"/>
<name>A0A9D9NKJ7_9BACT</name>
<evidence type="ECO:0000313" key="2">
    <source>
        <dbReference type="EMBL" id="MBO8477109.1"/>
    </source>
</evidence>
<dbReference type="InterPro" id="IPR052945">
    <property type="entry name" value="Mitotic_Regulator"/>
</dbReference>